<protein>
    <recommendedName>
        <fullName evidence="4">Cell envelope-related transcriptional attenuator domain-containing protein</fullName>
    </recommendedName>
</protein>
<keyword evidence="3" id="KW-0472">Membrane</keyword>
<gene>
    <name evidence="5" type="ORF">GCM10009749_16240</name>
</gene>
<organism evidence="5 6">
    <name type="scientific">Agromyces neolithicus</name>
    <dbReference type="NCBI Taxonomy" id="269420"/>
    <lineage>
        <taxon>Bacteria</taxon>
        <taxon>Bacillati</taxon>
        <taxon>Actinomycetota</taxon>
        <taxon>Actinomycetes</taxon>
        <taxon>Micrococcales</taxon>
        <taxon>Microbacteriaceae</taxon>
        <taxon>Agromyces</taxon>
    </lineage>
</organism>
<evidence type="ECO:0000256" key="1">
    <source>
        <dbReference type="ARBA" id="ARBA00006068"/>
    </source>
</evidence>
<keyword evidence="3" id="KW-0812">Transmembrane</keyword>
<dbReference type="PANTHER" id="PTHR33392">
    <property type="entry name" value="POLYISOPRENYL-TEICHOIC ACID--PEPTIDOGLYCAN TEICHOIC ACID TRANSFERASE TAGU"/>
    <property type="match status" value="1"/>
</dbReference>
<evidence type="ECO:0000313" key="5">
    <source>
        <dbReference type="EMBL" id="GAA1808557.1"/>
    </source>
</evidence>
<dbReference type="Gene3D" id="3.40.630.190">
    <property type="entry name" value="LCP protein"/>
    <property type="match status" value="1"/>
</dbReference>
<proteinExistence type="inferred from homology"/>
<feature type="transmembrane region" description="Helical" evidence="3">
    <location>
        <begin position="32"/>
        <end position="56"/>
    </location>
</feature>
<evidence type="ECO:0000256" key="2">
    <source>
        <dbReference type="SAM" id="MobiDB-lite"/>
    </source>
</evidence>
<sequence>MKGDARATGVGAEAAEPPRHGHLRRRSGVATYFKLAASVIAVFAVSAAAVVAYAAVDLVRTVQQKPTVTLANEQILEGVPDIGAIDGGLSFLLVGSDKRPADGSFGDPDIDSAVLNDVTMLVHLAQDHSHVEVVSFPRDMLVSVPECPDPADSANTLPALFETPLNGVLQWGGLACVALTIEQLTGVTIPVGGVVEFEGVAALAEAVGGVEVCLADPVDDDRSGLHLAAGRHLITGYTALSFLRTRHGVGDGSDLGRIASQQTFLASLARTMQSSGTLGDPVKLYSIAKVILSNMQLSNALQNPVTLVAVARALQAVDLSRITFVQYPTVYDYALRYVSPSESAELVNLALQQDLPLAVNPDATTNASFGTIPDPTAPTPAPPPAVPPATEPGRGASVTPTPAPTPSVPPATVLPDDVTGLSADEVRCATANPG</sequence>
<dbReference type="RefSeq" id="WP_344295286.1">
    <property type="nucleotide sequence ID" value="NZ_BAAANJ010000005.1"/>
</dbReference>
<feature type="region of interest" description="Disordered" evidence="2">
    <location>
        <begin position="366"/>
        <end position="422"/>
    </location>
</feature>
<comment type="similarity">
    <text evidence="1">Belongs to the LytR/CpsA/Psr (LCP) family.</text>
</comment>
<evidence type="ECO:0000313" key="6">
    <source>
        <dbReference type="Proteomes" id="UP001500002"/>
    </source>
</evidence>
<feature type="compositionally biased region" description="Pro residues" evidence="2">
    <location>
        <begin position="375"/>
        <end position="390"/>
    </location>
</feature>
<name>A0ABN2M3W7_9MICO</name>
<keyword evidence="6" id="KW-1185">Reference proteome</keyword>
<dbReference type="Pfam" id="PF03816">
    <property type="entry name" value="LytR_cpsA_psr"/>
    <property type="match status" value="1"/>
</dbReference>
<feature type="region of interest" description="Disordered" evidence="2">
    <location>
        <begin position="1"/>
        <end position="22"/>
    </location>
</feature>
<evidence type="ECO:0000256" key="3">
    <source>
        <dbReference type="SAM" id="Phobius"/>
    </source>
</evidence>
<dbReference type="Proteomes" id="UP001500002">
    <property type="component" value="Unassembled WGS sequence"/>
</dbReference>
<dbReference type="PANTHER" id="PTHR33392:SF6">
    <property type="entry name" value="POLYISOPRENYL-TEICHOIC ACID--PEPTIDOGLYCAN TEICHOIC ACID TRANSFERASE TAGU"/>
    <property type="match status" value="1"/>
</dbReference>
<accession>A0ABN2M3W7</accession>
<evidence type="ECO:0000259" key="4">
    <source>
        <dbReference type="Pfam" id="PF03816"/>
    </source>
</evidence>
<reference evidence="5 6" key="1">
    <citation type="journal article" date="2019" name="Int. J. Syst. Evol. Microbiol.">
        <title>The Global Catalogue of Microorganisms (GCM) 10K type strain sequencing project: providing services to taxonomists for standard genome sequencing and annotation.</title>
        <authorList>
            <consortium name="The Broad Institute Genomics Platform"/>
            <consortium name="The Broad Institute Genome Sequencing Center for Infectious Disease"/>
            <person name="Wu L."/>
            <person name="Ma J."/>
        </authorList>
    </citation>
    <scope>NUCLEOTIDE SEQUENCE [LARGE SCALE GENOMIC DNA]</scope>
    <source>
        <strain evidence="5 6">JCM 14322</strain>
    </source>
</reference>
<dbReference type="EMBL" id="BAAANJ010000005">
    <property type="protein sequence ID" value="GAA1808557.1"/>
    <property type="molecule type" value="Genomic_DNA"/>
</dbReference>
<feature type="domain" description="Cell envelope-related transcriptional attenuator" evidence="4">
    <location>
        <begin position="116"/>
        <end position="273"/>
    </location>
</feature>
<dbReference type="NCBIfam" id="TIGR00350">
    <property type="entry name" value="lytR_cpsA_psr"/>
    <property type="match status" value="1"/>
</dbReference>
<keyword evidence="3" id="KW-1133">Transmembrane helix</keyword>
<comment type="caution">
    <text evidence="5">The sequence shown here is derived from an EMBL/GenBank/DDBJ whole genome shotgun (WGS) entry which is preliminary data.</text>
</comment>
<dbReference type="InterPro" id="IPR004474">
    <property type="entry name" value="LytR_CpsA_psr"/>
</dbReference>
<dbReference type="InterPro" id="IPR050922">
    <property type="entry name" value="LytR/CpsA/Psr_CW_biosynth"/>
</dbReference>